<evidence type="ECO:0000256" key="12">
    <source>
        <dbReference type="PIRSR" id="PIRSR005639-2"/>
    </source>
</evidence>
<evidence type="ECO:0000256" key="9">
    <source>
        <dbReference type="ARBA" id="ARBA00064749"/>
    </source>
</evidence>
<dbReference type="Proteomes" id="UP000018680">
    <property type="component" value="Chromosome"/>
</dbReference>
<evidence type="ECO:0000256" key="10">
    <source>
        <dbReference type="HAMAP-Rule" id="MF_01615"/>
    </source>
</evidence>
<proteinExistence type="inferred from homology"/>
<dbReference type="Gene3D" id="3.40.50.880">
    <property type="match status" value="1"/>
</dbReference>
<dbReference type="STRING" id="1307761.L21SP2_1898"/>
<evidence type="ECO:0000256" key="3">
    <source>
        <dbReference type="ARBA" id="ARBA00022898"/>
    </source>
</evidence>
<sequence length="193" mass="21454">MKQIGVLSLQGGFQRHIDILTRLGASPIGVRHSEELEQCSSLIIPGGESTTIAMIMKRRGLHNQISRRIREGMPVFGTCAGMILLSRHIDGRSEHSFAALDASILRNAYGSQVHSFEAEIDIQDEDMSIPNFPAVFIRAPKIEELGPEVTVLAEFNSAPVLVRQGKVLASSFHPELTDDGRIHEYFMRMTEEK</sequence>
<dbReference type="InterPro" id="IPR029062">
    <property type="entry name" value="Class_I_gatase-like"/>
</dbReference>
<evidence type="ECO:0000256" key="1">
    <source>
        <dbReference type="ARBA" id="ARBA00008345"/>
    </source>
</evidence>
<dbReference type="UniPathway" id="UPA00245"/>
<dbReference type="OrthoDB" id="9810320at2"/>
<feature type="active site" description="Charge relay system" evidence="10 11">
    <location>
        <position position="175"/>
    </location>
</feature>
<evidence type="ECO:0000256" key="11">
    <source>
        <dbReference type="PIRSR" id="PIRSR005639-1"/>
    </source>
</evidence>
<comment type="pathway">
    <text evidence="10">Cofactor biosynthesis; pyridoxal 5'-phosphate biosynthesis.</text>
</comment>
<keyword evidence="3 10" id="KW-0663">Pyridoxal phosphate</keyword>
<dbReference type="PATRIC" id="fig|1307761.3.peg.1891"/>
<dbReference type="HOGENOM" id="CLU_069674_2_0_12"/>
<accession>V5WJD0</accession>
<feature type="binding site" evidence="10 12">
    <location>
        <begin position="47"/>
        <end position="49"/>
    </location>
    <ligand>
        <name>L-glutamine</name>
        <dbReference type="ChEBI" id="CHEBI:58359"/>
    </ligand>
</feature>
<feature type="active site" description="Nucleophile" evidence="10 11">
    <location>
        <position position="79"/>
    </location>
</feature>
<gene>
    <name evidence="10" type="primary">pdxT</name>
    <name evidence="13" type="ORF">L21SP2_1898</name>
</gene>
<dbReference type="HAMAP" id="MF_01615">
    <property type="entry name" value="PdxT"/>
    <property type="match status" value="1"/>
</dbReference>
<dbReference type="GO" id="GO:0004359">
    <property type="term" value="F:glutaminase activity"/>
    <property type="evidence" value="ECO:0007669"/>
    <property type="project" value="UniProtKB-UniRule"/>
</dbReference>
<dbReference type="GO" id="GO:0005829">
    <property type="term" value="C:cytosol"/>
    <property type="evidence" value="ECO:0007669"/>
    <property type="project" value="TreeGrafter"/>
</dbReference>
<feature type="binding site" evidence="10 12">
    <location>
        <position position="106"/>
    </location>
    <ligand>
        <name>L-glutamine</name>
        <dbReference type="ChEBI" id="CHEBI:58359"/>
    </ligand>
</feature>
<dbReference type="AlphaFoldDB" id="V5WJD0"/>
<dbReference type="PROSITE" id="PS51130">
    <property type="entry name" value="PDXT_SNO_2"/>
    <property type="match status" value="1"/>
</dbReference>
<dbReference type="GO" id="GO:0036381">
    <property type="term" value="F:pyridoxal 5'-phosphate synthase (glutamine hydrolysing) activity"/>
    <property type="evidence" value="ECO:0007669"/>
    <property type="project" value="UniProtKB-UniRule"/>
</dbReference>
<keyword evidence="4 10" id="KW-0315">Glutamine amidotransferase</keyword>
<dbReference type="Pfam" id="PF01174">
    <property type="entry name" value="SNO"/>
    <property type="match status" value="1"/>
</dbReference>
<keyword evidence="14" id="KW-1185">Reference proteome</keyword>
<dbReference type="GO" id="GO:1903600">
    <property type="term" value="C:glutaminase complex"/>
    <property type="evidence" value="ECO:0007669"/>
    <property type="project" value="TreeGrafter"/>
</dbReference>
<dbReference type="CDD" id="cd01749">
    <property type="entry name" value="GATase1_PB"/>
    <property type="match status" value="1"/>
</dbReference>
<evidence type="ECO:0000313" key="14">
    <source>
        <dbReference type="Proteomes" id="UP000018680"/>
    </source>
</evidence>
<dbReference type="PANTHER" id="PTHR31559">
    <property type="entry name" value="PYRIDOXAL 5'-PHOSPHATE SYNTHASE SUBUNIT SNO"/>
    <property type="match status" value="1"/>
</dbReference>
<evidence type="ECO:0000256" key="4">
    <source>
        <dbReference type="ARBA" id="ARBA00022962"/>
    </source>
</evidence>
<dbReference type="KEGG" id="slr:L21SP2_1898"/>
<dbReference type="GO" id="GO:0042823">
    <property type="term" value="P:pyridoxal phosphate biosynthetic process"/>
    <property type="evidence" value="ECO:0007669"/>
    <property type="project" value="UniProtKB-UniRule"/>
</dbReference>
<dbReference type="RefSeq" id="WP_024268188.1">
    <property type="nucleotide sequence ID" value="NC_023035.1"/>
</dbReference>
<organism evidence="13 14">
    <name type="scientific">Salinispira pacifica</name>
    <dbReference type="NCBI Taxonomy" id="1307761"/>
    <lineage>
        <taxon>Bacteria</taxon>
        <taxon>Pseudomonadati</taxon>
        <taxon>Spirochaetota</taxon>
        <taxon>Spirochaetia</taxon>
        <taxon>Spirochaetales</taxon>
        <taxon>Spirochaetaceae</taxon>
        <taxon>Salinispira</taxon>
    </lineage>
</organism>
<comment type="catalytic activity">
    <reaction evidence="6 10">
        <text>aldehydo-D-ribose 5-phosphate + D-glyceraldehyde 3-phosphate + L-glutamine = pyridoxal 5'-phosphate + L-glutamate + phosphate + 3 H2O + H(+)</text>
        <dbReference type="Rhea" id="RHEA:31507"/>
        <dbReference type="ChEBI" id="CHEBI:15377"/>
        <dbReference type="ChEBI" id="CHEBI:15378"/>
        <dbReference type="ChEBI" id="CHEBI:29985"/>
        <dbReference type="ChEBI" id="CHEBI:43474"/>
        <dbReference type="ChEBI" id="CHEBI:58273"/>
        <dbReference type="ChEBI" id="CHEBI:58359"/>
        <dbReference type="ChEBI" id="CHEBI:59776"/>
        <dbReference type="ChEBI" id="CHEBI:597326"/>
        <dbReference type="EC" id="4.3.3.6"/>
    </reaction>
</comment>
<name>V5WJD0_9SPIO</name>
<dbReference type="EC" id="3.5.1.2" evidence="10"/>
<feature type="active site" description="Charge relay system" evidence="10 11">
    <location>
        <position position="173"/>
    </location>
</feature>
<evidence type="ECO:0000256" key="5">
    <source>
        <dbReference type="ARBA" id="ARBA00023239"/>
    </source>
</evidence>
<dbReference type="EMBL" id="CP006939">
    <property type="protein sequence ID" value="AHC15271.1"/>
    <property type="molecule type" value="Genomic_DNA"/>
</dbReference>
<reference evidence="13 14" key="1">
    <citation type="journal article" date="2015" name="Stand. Genomic Sci.">
        <title>Complete genome sequence and description of Salinispira pacifica gen. nov., sp. nov., a novel spirochaete isolated form a hypersaline microbial mat.</title>
        <authorList>
            <person name="Ben Hania W."/>
            <person name="Joseph M."/>
            <person name="Schumann P."/>
            <person name="Bunk B."/>
            <person name="Fiebig A."/>
            <person name="Sproer C."/>
            <person name="Klenk H.P."/>
            <person name="Fardeau M.L."/>
            <person name="Spring S."/>
        </authorList>
    </citation>
    <scope>NUCLEOTIDE SEQUENCE [LARGE SCALE GENOMIC DNA]</scope>
    <source>
        <strain evidence="13 14">L21-RPul-D2</strain>
    </source>
</reference>
<comment type="function">
    <text evidence="8 10">Catalyzes the hydrolysis of glutamine to glutamate and ammonia as part of the biosynthesis of pyridoxal 5'-phosphate. The resulting ammonia molecule is channeled to the active site of PdxS.</text>
</comment>
<dbReference type="EC" id="4.3.3.6" evidence="10"/>
<evidence type="ECO:0000256" key="8">
    <source>
        <dbReference type="ARBA" id="ARBA00054599"/>
    </source>
</evidence>
<keyword evidence="13" id="KW-0808">Transferase</keyword>
<dbReference type="NCBIfam" id="TIGR03800">
    <property type="entry name" value="PLP_synth_Pdx2"/>
    <property type="match status" value="1"/>
</dbReference>
<dbReference type="PANTHER" id="PTHR31559:SF0">
    <property type="entry name" value="PYRIDOXAL 5'-PHOSPHATE SYNTHASE SUBUNIT SNO1-RELATED"/>
    <property type="match status" value="1"/>
</dbReference>
<comment type="similarity">
    <text evidence="1 10">Belongs to the glutaminase PdxT/SNO family.</text>
</comment>
<dbReference type="PROSITE" id="PS51273">
    <property type="entry name" value="GATASE_TYPE_1"/>
    <property type="match status" value="1"/>
</dbReference>
<evidence type="ECO:0000256" key="6">
    <source>
        <dbReference type="ARBA" id="ARBA00047992"/>
    </source>
</evidence>
<feature type="binding site" evidence="10 12">
    <location>
        <begin position="137"/>
        <end position="138"/>
    </location>
    <ligand>
        <name>L-glutamine</name>
        <dbReference type="ChEBI" id="CHEBI:58359"/>
    </ligand>
</feature>
<dbReference type="GO" id="GO:0006543">
    <property type="term" value="P:L-glutamine catabolic process"/>
    <property type="evidence" value="ECO:0007669"/>
    <property type="project" value="UniProtKB-UniRule"/>
</dbReference>
<comment type="catalytic activity">
    <reaction evidence="7 10">
        <text>L-glutamine + H2O = L-glutamate + NH4(+)</text>
        <dbReference type="Rhea" id="RHEA:15889"/>
        <dbReference type="ChEBI" id="CHEBI:15377"/>
        <dbReference type="ChEBI" id="CHEBI:28938"/>
        <dbReference type="ChEBI" id="CHEBI:29985"/>
        <dbReference type="ChEBI" id="CHEBI:58359"/>
        <dbReference type="EC" id="3.5.1.2"/>
    </reaction>
</comment>
<dbReference type="InterPro" id="IPR021196">
    <property type="entry name" value="PdxT/SNO_CS"/>
</dbReference>
<dbReference type="GO" id="GO:0008614">
    <property type="term" value="P:pyridoxine metabolic process"/>
    <property type="evidence" value="ECO:0007669"/>
    <property type="project" value="TreeGrafter"/>
</dbReference>
<dbReference type="eggNOG" id="COG0311">
    <property type="taxonomic scope" value="Bacteria"/>
</dbReference>
<dbReference type="PIRSF" id="PIRSF005639">
    <property type="entry name" value="Glut_amidoT_SNO"/>
    <property type="match status" value="1"/>
</dbReference>
<evidence type="ECO:0000313" key="13">
    <source>
        <dbReference type="EMBL" id="AHC15271.1"/>
    </source>
</evidence>
<dbReference type="PROSITE" id="PS01236">
    <property type="entry name" value="PDXT_SNO_1"/>
    <property type="match status" value="1"/>
</dbReference>
<keyword evidence="5 10" id="KW-0456">Lyase</keyword>
<comment type="subunit">
    <text evidence="9 10">In the presence of PdxS, forms a dodecamer of heterodimers. Only shows activity in the heterodimer.</text>
</comment>
<dbReference type="FunFam" id="3.40.50.880:FF:000010">
    <property type="entry name" value="uncharacterized protein LOC100176842 isoform X2"/>
    <property type="match status" value="1"/>
</dbReference>
<dbReference type="InterPro" id="IPR002161">
    <property type="entry name" value="PdxT/SNO"/>
</dbReference>
<evidence type="ECO:0000256" key="2">
    <source>
        <dbReference type="ARBA" id="ARBA00022801"/>
    </source>
</evidence>
<dbReference type="SUPFAM" id="SSF52317">
    <property type="entry name" value="Class I glutamine amidotransferase-like"/>
    <property type="match status" value="1"/>
</dbReference>
<keyword evidence="2 10" id="KW-0378">Hydrolase</keyword>
<evidence type="ECO:0000256" key="7">
    <source>
        <dbReference type="ARBA" id="ARBA00049534"/>
    </source>
</evidence>
<dbReference type="GO" id="GO:0016740">
    <property type="term" value="F:transferase activity"/>
    <property type="evidence" value="ECO:0007669"/>
    <property type="project" value="UniProtKB-KW"/>
</dbReference>
<protein>
    <recommendedName>
        <fullName evidence="10">Pyridoxal 5'-phosphate synthase subunit PdxT</fullName>
        <ecNumber evidence="10">4.3.3.6</ecNumber>
    </recommendedName>
    <alternativeName>
        <fullName evidence="10">Pdx2</fullName>
    </alternativeName>
    <alternativeName>
        <fullName evidence="10">Pyridoxal 5'-phosphate synthase glutaminase subunit</fullName>
        <ecNumber evidence="10">3.5.1.2</ecNumber>
    </alternativeName>
</protein>